<feature type="domain" description="DUF7936" evidence="1">
    <location>
        <begin position="2"/>
        <end position="107"/>
    </location>
</feature>
<protein>
    <recommendedName>
        <fullName evidence="1">DUF7936 domain-containing protein</fullName>
    </recommendedName>
</protein>
<name>A0A6J5LCQ0_9CAUD</name>
<gene>
    <name evidence="2" type="ORF">UFOVP118_75</name>
</gene>
<dbReference type="InterPro" id="IPR057696">
    <property type="entry name" value="DUF7936"/>
</dbReference>
<evidence type="ECO:0000259" key="1">
    <source>
        <dbReference type="Pfam" id="PF25590"/>
    </source>
</evidence>
<evidence type="ECO:0000313" key="2">
    <source>
        <dbReference type="EMBL" id="CAB4129499.1"/>
    </source>
</evidence>
<dbReference type="EMBL" id="LR796234">
    <property type="protein sequence ID" value="CAB4129499.1"/>
    <property type="molecule type" value="Genomic_DNA"/>
</dbReference>
<accession>A0A6J5LCQ0</accession>
<proteinExistence type="predicted"/>
<reference evidence="2" key="1">
    <citation type="submission" date="2020-04" db="EMBL/GenBank/DDBJ databases">
        <authorList>
            <person name="Chiriac C."/>
            <person name="Salcher M."/>
            <person name="Ghai R."/>
            <person name="Kavagutti S V."/>
        </authorList>
    </citation>
    <scope>NUCLEOTIDE SEQUENCE</scope>
</reference>
<sequence>MATTITWSIDWMQASTQEINGHSEVVLTAGWRCTGADGTVNTSVYGSVSFPEPAMGGTFTPYADLTLDEVLTWVWENGVDKDATEESVSAQVATLANPPTITPPLPW</sequence>
<dbReference type="Pfam" id="PF25590">
    <property type="entry name" value="DUF7936"/>
    <property type="match status" value="1"/>
</dbReference>
<organism evidence="2">
    <name type="scientific">uncultured Caudovirales phage</name>
    <dbReference type="NCBI Taxonomy" id="2100421"/>
    <lineage>
        <taxon>Viruses</taxon>
        <taxon>Duplodnaviria</taxon>
        <taxon>Heunggongvirae</taxon>
        <taxon>Uroviricota</taxon>
        <taxon>Caudoviricetes</taxon>
        <taxon>Peduoviridae</taxon>
        <taxon>Maltschvirus</taxon>
        <taxon>Maltschvirus maltsch</taxon>
    </lineage>
</organism>